<protein>
    <recommendedName>
        <fullName evidence="1">Glycosyltransferase 2-like domain-containing protein</fullName>
    </recommendedName>
</protein>
<dbReference type="RefSeq" id="WP_020888889.1">
    <property type="nucleotide sequence ID" value="NZ_BJYV01000020.1"/>
</dbReference>
<dbReference type="PANTHER" id="PTHR22916">
    <property type="entry name" value="GLYCOSYLTRANSFERASE"/>
    <property type="match status" value="1"/>
</dbReference>
<dbReference type="InterPro" id="IPR001173">
    <property type="entry name" value="Glyco_trans_2-like"/>
</dbReference>
<name>A0A512CFN6_9BACT</name>
<dbReference type="EMBL" id="BJYV01000020">
    <property type="protein sequence ID" value="GEO23027.1"/>
    <property type="molecule type" value="Genomic_DNA"/>
</dbReference>
<dbReference type="Proteomes" id="UP000321301">
    <property type="component" value="Unassembled WGS sequence"/>
</dbReference>
<evidence type="ECO:0000259" key="1">
    <source>
        <dbReference type="Pfam" id="PF00535"/>
    </source>
</evidence>
<evidence type="ECO:0000313" key="3">
    <source>
        <dbReference type="Proteomes" id="UP000321301"/>
    </source>
</evidence>
<organism evidence="2 3">
    <name type="scientific">Cyclobacterium qasimii</name>
    <dbReference type="NCBI Taxonomy" id="1350429"/>
    <lineage>
        <taxon>Bacteria</taxon>
        <taxon>Pseudomonadati</taxon>
        <taxon>Bacteroidota</taxon>
        <taxon>Cytophagia</taxon>
        <taxon>Cytophagales</taxon>
        <taxon>Cyclobacteriaceae</taxon>
        <taxon>Cyclobacterium</taxon>
    </lineage>
</organism>
<dbReference type="AlphaFoldDB" id="A0A512CFN6"/>
<keyword evidence="3" id="KW-1185">Reference proteome</keyword>
<accession>A0A512CFN6</accession>
<feature type="domain" description="Glycosyltransferase 2-like" evidence="1">
    <location>
        <begin position="19"/>
        <end position="142"/>
    </location>
</feature>
<dbReference type="InterPro" id="IPR029044">
    <property type="entry name" value="Nucleotide-diphossugar_trans"/>
</dbReference>
<dbReference type="PANTHER" id="PTHR22916:SF3">
    <property type="entry name" value="UDP-GLCNAC:BETAGAL BETA-1,3-N-ACETYLGLUCOSAMINYLTRANSFERASE-LIKE PROTEIN 1"/>
    <property type="match status" value="1"/>
</dbReference>
<sequence>MKELSQWSAMREEVKPLVSVICTCYNQGDYVAQALDSVLSQAYRPISLTIIDNGSSDHSKREINLWLDRNGHKIPVKSIFHETPINYCKSFNQAFANSNGDFLVDLAADDFFNERHLELAVKYLLQSEAKVYFCNALEHLPNGETQPFYSTDNTGKAKVPIVEGDVFAEVIKRYVISSPTLVMDAKAFREVGCYDEHLSYEDFDILVRMAARYPFVYGDFLGVNKRILKESLSQQQYKSKKSHLLPSTFIVCEKIAEMVSTDQEKEALRLRLLHEIKHATVSANFDVALKMLKLYRKHYAANFTFLLFYVWAKAKCDLSPLYEKWRKRTFN</sequence>
<proteinExistence type="predicted"/>
<reference evidence="2 3" key="1">
    <citation type="submission" date="2019-07" db="EMBL/GenBank/DDBJ databases">
        <title>Whole genome shotgun sequence of Cyclobacterium qasimii NBRC 106168.</title>
        <authorList>
            <person name="Hosoyama A."/>
            <person name="Uohara A."/>
            <person name="Ohji S."/>
            <person name="Ichikawa N."/>
        </authorList>
    </citation>
    <scope>NUCLEOTIDE SEQUENCE [LARGE SCALE GENOMIC DNA]</scope>
    <source>
        <strain evidence="2 3">NBRC 106168</strain>
    </source>
</reference>
<dbReference type="Pfam" id="PF00535">
    <property type="entry name" value="Glycos_transf_2"/>
    <property type="match status" value="1"/>
</dbReference>
<dbReference type="SUPFAM" id="SSF53448">
    <property type="entry name" value="Nucleotide-diphospho-sugar transferases"/>
    <property type="match status" value="1"/>
</dbReference>
<gene>
    <name evidence="2" type="ORF">CQA01_35610</name>
</gene>
<comment type="caution">
    <text evidence="2">The sequence shown here is derived from an EMBL/GenBank/DDBJ whole genome shotgun (WGS) entry which is preliminary data.</text>
</comment>
<evidence type="ECO:0000313" key="2">
    <source>
        <dbReference type="EMBL" id="GEO23027.1"/>
    </source>
</evidence>
<dbReference type="Gene3D" id="3.90.550.10">
    <property type="entry name" value="Spore Coat Polysaccharide Biosynthesis Protein SpsA, Chain A"/>
    <property type="match status" value="1"/>
</dbReference>
<dbReference type="GO" id="GO:0016758">
    <property type="term" value="F:hexosyltransferase activity"/>
    <property type="evidence" value="ECO:0007669"/>
    <property type="project" value="UniProtKB-ARBA"/>
</dbReference>